<sequence length="120" mass="13361">MPTRSRRVAWFYGLALAGAGVSHFTSPQLWEPITKPLFPRSTRRHIYTNGGIETMLGLGFTNPKTRSLTIVGLIGYAAYLVGSAIRERRIAQQPFAVHQPSQVDHQRHGGMHQNPRLPGC</sequence>
<protein>
    <submittedName>
        <fullName evidence="3">Uncharacterized protein</fullName>
    </submittedName>
</protein>
<gene>
    <name evidence="3" type="ORF">MYXE_43930</name>
</gene>
<dbReference type="AlphaFoldDB" id="A0AAD1H4K6"/>
<feature type="region of interest" description="Disordered" evidence="1">
    <location>
        <begin position="101"/>
        <end position="120"/>
    </location>
</feature>
<evidence type="ECO:0000256" key="1">
    <source>
        <dbReference type="SAM" id="MobiDB-lite"/>
    </source>
</evidence>
<dbReference type="EMBL" id="AP022314">
    <property type="protein sequence ID" value="BBU24603.1"/>
    <property type="molecule type" value="Genomic_DNA"/>
</dbReference>
<name>A0AAD1H4K6_MYCXE</name>
<dbReference type="Proteomes" id="UP000464624">
    <property type="component" value="Chromosome"/>
</dbReference>
<evidence type="ECO:0000313" key="3">
    <source>
        <dbReference type="EMBL" id="BBU24603.1"/>
    </source>
</evidence>
<organism evidence="3 4">
    <name type="scientific">Mycobacterium xenopi</name>
    <dbReference type="NCBI Taxonomy" id="1789"/>
    <lineage>
        <taxon>Bacteria</taxon>
        <taxon>Bacillati</taxon>
        <taxon>Actinomycetota</taxon>
        <taxon>Actinomycetes</taxon>
        <taxon>Mycobacteriales</taxon>
        <taxon>Mycobacteriaceae</taxon>
        <taxon>Mycobacterium</taxon>
    </lineage>
</organism>
<keyword evidence="2" id="KW-0812">Transmembrane</keyword>
<accession>A0AAD1H4K6</accession>
<dbReference type="KEGG" id="mxe:MYXE_43930"/>
<reference evidence="3 4" key="1">
    <citation type="submission" date="2019-12" db="EMBL/GenBank/DDBJ databases">
        <title>Complete genome sequence of Mycolicibacterium xenopi str. JCM15661T.</title>
        <authorList>
            <person name="Yoshida M."/>
            <person name="Fukano H."/>
            <person name="Asakura T."/>
            <person name="Hoshino Y."/>
        </authorList>
    </citation>
    <scope>NUCLEOTIDE SEQUENCE [LARGE SCALE GENOMIC DNA]</scope>
    <source>
        <strain evidence="3 4">JCM 15661T</strain>
    </source>
</reference>
<feature type="transmembrane region" description="Helical" evidence="2">
    <location>
        <begin position="67"/>
        <end position="85"/>
    </location>
</feature>
<proteinExistence type="predicted"/>
<evidence type="ECO:0000256" key="2">
    <source>
        <dbReference type="SAM" id="Phobius"/>
    </source>
</evidence>
<evidence type="ECO:0000313" key="4">
    <source>
        <dbReference type="Proteomes" id="UP000464624"/>
    </source>
</evidence>
<keyword evidence="2" id="KW-1133">Transmembrane helix</keyword>
<keyword evidence="2" id="KW-0472">Membrane</keyword>